<reference evidence="5" key="1">
    <citation type="submission" date="2020-03" db="EMBL/GenBank/DDBJ databases">
        <title>A high-quality chromosome-level genome assembly of a woody plant with both climbing and erect habits, Rhamnella rubrinervis.</title>
        <authorList>
            <person name="Lu Z."/>
            <person name="Yang Y."/>
            <person name="Zhu X."/>
            <person name="Sun Y."/>
        </authorList>
    </citation>
    <scope>NUCLEOTIDE SEQUENCE</scope>
    <source>
        <strain evidence="5">BYM</strain>
        <tissue evidence="5">Leaf</tissue>
    </source>
</reference>
<dbReference type="GO" id="GO:0005634">
    <property type="term" value="C:nucleus"/>
    <property type="evidence" value="ECO:0007669"/>
    <property type="project" value="TreeGrafter"/>
</dbReference>
<keyword evidence="2" id="KW-0863">Zinc-finger</keyword>
<proteinExistence type="predicted"/>
<evidence type="ECO:0000256" key="2">
    <source>
        <dbReference type="ARBA" id="ARBA00022771"/>
    </source>
</evidence>
<protein>
    <submittedName>
        <fullName evidence="5">Uncharacterized protein</fullName>
    </submittedName>
</protein>
<dbReference type="GO" id="GO:0008270">
    <property type="term" value="F:zinc ion binding"/>
    <property type="evidence" value="ECO:0007669"/>
    <property type="project" value="UniProtKB-KW"/>
</dbReference>
<dbReference type="PANTHER" id="PTHR31874:SF55">
    <property type="entry name" value="ZINC FINGER PROTEIN CONSTANS-LIKE 7"/>
    <property type="match status" value="1"/>
</dbReference>
<dbReference type="EMBL" id="VOIH02000009">
    <property type="protein sequence ID" value="KAF3438559.1"/>
    <property type="molecule type" value="Genomic_DNA"/>
</dbReference>
<feature type="compositionally biased region" description="Basic residues" evidence="4">
    <location>
        <begin position="173"/>
        <end position="185"/>
    </location>
</feature>
<dbReference type="AlphaFoldDB" id="A0A8K0E2X1"/>
<dbReference type="InterPro" id="IPR052453">
    <property type="entry name" value="CONSTANS-like_ZF"/>
</dbReference>
<keyword evidence="1" id="KW-0479">Metal-binding</keyword>
<dbReference type="InterPro" id="IPR049808">
    <property type="entry name" value="CONSTANS-like_Bbox1"/>
</dbReference>
<dbReference type="PANTHER" id="PTHR31874">
    <property type="entry name" value="CCT MOTIF FAMILY PROTEIN, EXPRESSED"/>
    <property type="match status" value="1"/>
</dbReference>
<evidence type="ECO:0000313" key="5">
    <source>
        <dbReference type="EMBL" id="KAF3438559.1"/>
    </source>
</evidence>
<evidence type="ECO:0000256" key="3">
    <source>
        <dbReference type="ARBA" id="ARBA00022833"/>
    </source>
</evidence>
<evidence type="ECO:0000256" key="1">
    <source>
        <dbReference type="ARBA" id="ARBA00022723"/>
    </source>
</evidence>
<dbReference type="Proteomes" id="UP000796880">
    <property type="component" value="Unassembled WGS sequence"/>
</dbReference>
<evidence type="ECO:0000256" key="4">
    <source>
        <dbReference type="SAM" id="MobiDB-lite"/>
    </source>
</evidence>
<organism evidence="5 6">
    <name type="scientific">Rhamnella rubrinervis</name>
    <dbReference type="NCBI Taxonomy" id="2594499"/>
    <lineage>
        <taxon>Eukaryota</taxon>
        <taxon>Viridiplantae</taxon>
        <taxon>Streptophyta</taxon>
        <taxon>Embryophyta</taxon>
        <taxon>Tracheophyta</taxon>
        <taxon>Spermatophyta</taxon>
        <taxon>Magnoliopsida</taxon>
        <taxon>eudicotyledons</taxon>
        <taxon>Gunneridae</taxon>
        <taxon>Pentapetalae</taxon>
        <taxon>rosids</taxon>
        <taxon>fabids</taxon>
        <taxon>Rosales</taxon>
        <taxon>Rhamnaceae</taxon>
        <taxon>rhamnoid group</taxon>
        <taxon>Rhamneae</taxon>
        <taxon>Rhamnella</taxon>
    </lineage>
</organism>
<accession>A0A8K0E2X1</accession>
<keyword evidence="3" id="KW-0862">Zinc</keyword>
<feature type="region of interest" description="Disordered" evidence="4">
    <location>
        <begin position="147"/>
        <end position="185"/>
    </location>
</feature>
<name>A0A8K0E2X1_9ROSA</name>
<keyword evidence="6" id="KW-1185">Reference proteome</keyword>
<sequence length="185" mass="20783">MEDSSTTKQLPEARVSLAYIISYRITQSINPTQIPSILRESIPNIQNVKKSKPAARLARSLYFLNHFQRVYLPDHLVPTASFRKISHPVESIELSFKGCKCHGSQDGESCLRKRALSLCAADDAFLRQSYDASVHSANQLASRHERVRLQTSSFKPGDTVKVSDDSPPASHRGFTRKARTPHHDK</sequence>
<evidence type="ECO:0000313" key="6">
    <source>
        <dbReference type="Proteomes" id="UP000796880"/>
    </source>
</evidence>
<comment type="caution">
    <text evidence="5">The sequence shown here is derived from an EMBL/GenBank/DDBJ whole genome shotgun (WGS) entry which is preliminary data.</text>
</comment>
<gene>
    <name evidence="5" type="ORF">FNV43_RR21322</name>
</gene>
<dbReference type="OrthoDB" id="153872at2759"/>
<dbReference type="CDD" id="cd19821">
    <property type="entry name" value="Bbox1_BBX-like"/>
    <property type="match status" value="1"/>
</dbReference>
<dbReference type="GO" id="GO:0006355">
    <property type="term" value="P:regulation of DNA-templated transcription"/>
    <property type="evidence" value="ECO:0007669"/>
    <property type="project" value="TreeGrafter"/>
</dbReference>